<dbReference type="RefSeq" id="WP_311671988.1">
    <property type="nucleotide sequence ID" value="NZ_JAVREQ010000002.1"/>
</dbReference>
<feature type="compositionally biased region" description="Low complexity" evidence="1">
    <location>
        <begin position="413"/>
        <end position="426"/>
    </location>
</feature>
<feature type="transmembrane region" description="Helical" evidence="2">
    <location>
        <begin position="145"/>
        <end position="168"/>
    </location>
</feature>
<dbReference type="Proteomes" id="UP001183414">
    <property type="component" value="Unassembled WGS sequence"/>
</dbReference>
<dbReference type="InterPro" id="IPR052020">
    <property type="entry name" value="Cyclic_di-GMP/3'3'-cGAMP_PDE"/>
</dbReference>
<evidence type="ECO:0000256" key="1">
    <source>
        <dbReference type="SAM" id="MobiDB-lite"/>
    </source>
</evidence>
<dbReference type="Pfam" id="PF01966">
    <property type="entry name" value="HD"/>
    <property type="match status" value="1"/>
</dbReference>
<evidence type="ECO:0000256" key="2">
    <source>
        <dbReference type="SAM" id="Phobius"/>
    </source>
</evidence>
<comment type="caution">
    <text evidence="4">The sequence shown here is derived from an EMBL/GenBank/DDBJ whole genome shotgun (WGS) entry which is preliminary data.</text>
</comment>
<evidence type="ECO:0000313" key="5">
    <source>
        <dbReference type="Proteomes" id="UP001183414"/>
    </source>
</evidence>
<evidence type="ECO:0000259" key="3">
    <source>
        <dbReference type="Pfam" id="PF01966"/>
    </source>
</evidence>
<feature type="region of interest" description="Disordered" evidence="1">
    <location>
        <begin position="407"/>
        <end position="426"/>
    </location>
</feature>
<dbReference type="SUPFAM" id="SSF109604">
    <property type="entry name" value="HD-domain/PDEase-like"/>
    <property type="match status" value="1"/>
</dbReference>
<protein>
    <submittedName>
        <fullName evidence="4">HD domain-containing protein</fullName>
    </submittedName>
</protein>
<proteinExistence type="predicted"/>
<keyword evidence="2" id="KW-1133">Transmembrane helix</keyword>
<feature type="domain" description="HD" evidence="3">
    <location>
        <begin position="259"/>
        <end position="363"/>
    </location>
</feature>
<organism evidence="4 5">
    <name type="scientific">Streptomyces hazeniae</name>
    <dbReference type="NCBI Taxonomy" id="3075538"/>
    <lineage>
        <taxon>Bacteria</taxon>
        <taxon>Bacillati</taxon>
        <taxon>Actinomycetota</taxon>
        <taxon>Actinomycetes</taxon>
        <taxon>Kitasatosporales</taxon>
        <taxon>Streptomycetaceae</taxon>
        <taxon>Streptomyces</taxon>
    </lineage>
</organism>
<dbReference type="PANTHER" id="PTHR45228:SF4">
    <property type="entry name" value="LIPOPROTEIN"/>
    <property type="match status" value="1"/>
</dbReference>
<feature type="transmembrane region" description="Helical" evidence="2">
    <location>
        <begin position="188"/>
        <end position="206"/>
    </location>
</feature>
<dbReference type="EMBL" id="JAVREQ010000002">
    <property type="protein sequence ID" value="MDT0378076.1"/>
    <property type="molecule type" value="Genomic_DNA"/>
</dbReference>
<dbReference type="CDD" id="cd00077">
    <property type="entry name" value="HDc"/>
    <property type="match status" value="1"/>
</dbReference>
<gene>
    <name evidence="4" type="ORF">RM572_04710</name>
</gene>
<dbReference type="PANTHER" id="PTHR45228">
    <property type="entry name" value="CYCLIC DI-GMP PHOSPHODIESTERASE TM_0186-RELATED"/>
    <property type="match status" value="1"/>
</dbReference>
<dbReference type="InterPro" id="IPR006674">
    <property type="entry name" value="HD_domain"/>
</dbReference>
<keyword evidence="5" id="KW-1185">Reference proteome</keyword>
<dbReference type="InterPro" id="IPR003607">
    <property type="entry name" value="HD/PDEase_dom"/>
</dbReference>
<dbReference type="Gene3D" id="1.10.3210.10">
    <property type="entry name" value="Hypothetical protein af1432"/>
    <property type="match status" value="1"/>
</dbReference>
<sequence>MRRRVAAVHAAAAALALAGLLVTVRDGVRQPAAALAFALLVAAGEAVRVRLPGGAHPVAPLATAAALGYALLGEVEGRPAGHGVLQVVAVTAAGTLAGSLPHLVRAPRPVRPDREAGRLLTAAFAAACYQPLHTWAEATGLGGPWHAPLVLLVLLLTAGWDAVLAAVVSSGRRSRAFPPSLHDALRGAFGLVQALTATGAVLALAVGAGGLWALPVCWVPLLLVQFAVRRHAAVRATYRQTIASLARATEVAGCTPQGHARRVAALSRAMARELGLAEPDLTVLEYAALMHDIGQLSLVDPLVGGATEPLEESERRRIALLGGAVVRQTGVRADVALVVERQADPWREQPLTARLVRVANAFEELTAGQDPVAAPLRALERLRLGAARDYDPRVVDALARVVAPDLPGPAAPAPGSASAATGSPFG</sequence>
<reference evidence="5" key="1">
    <citation type="submission" date="2023-07" db="EMBL/GenBank/DDBJ databases">
        <title>30 novel species of actinomycetes from the DSMZ collection.</title>
        <authorList>
            <person name="Nouioui I."/>
        </authorList>
    </citation>
    <scope>NUCLEOTIDE SEQUENCE [LARGE SCALE GENOMIC DNA]</scope>
    <source>
        <strain evidence="5">DSM 42041</strain>
    </source>
</reference>
<keyword evidence="2" id="KW-0472">Membrane</keyword>
<name>A0ABU2NM64_9ACTN</name>
<evidence type="ECO:0000313" key="4">
    <source>
        <dbReference type="EMBL" id="MDT0378076.1"/>
    </source>
</evidence>
<keyword evidence="2" id="KW-0812">Transmembrane</keyword>
<accession>A0ABU2NM64</accession>
<feature type="transmembrane region" description="Helical" evidence="2">
    <location>
        <begin position="212"/>
        <end position="228"/>
    </location>
</feature>